<dbReference type="InterPro" id="IPR011008">
    <property type="entry name" value="Dimeric_a/b-barrel"/>
</dbReference>
<dbReference type="EMBL" id="JAAXYH010000002">
    <property type="protein sequence ID" value="NMH64334.1"/>
    <property type="molecule type" value="Genomic_DNA"/>
</dbReference>
<keyword evidence="2" id="KW-0560">Oxidoreductase</keyword>
<dbReference type="SUPFAM" id="SSF54909">
    <property type="entry name" value="Dimeric alpha+beta barrel"/>
    <property type="match status" value="1"/>
</dbReference>
<comment type="caution">
    <text evidence="2">The sequence shown here is derived from an EMBL/GenBank/DDBJ whole genome shotgun (WGS) entry which is preliminary data.</text>
</comment>
<dbReference type="Proteomes" id="UP000737113">
    <property type="component" value="Unassembled WGS sequence"/>
</dbReference>
<reference evidence="2" key="1">
    <citation type="submission" date="2020-04" db="EMBL/GenBank/DDBJ databases">
        <title>Description of Shewanella salipaludis sp. nov., isolated from a salt marsh.</title>
        <authorList>
            <person name="Park S."/>
            <person name="Yoon J.-H."/>
        </authorList>
    </citation>
    <scope>NUCLEOTIDE SEQUENCE</scope>
    <source>
        <strain evidence="2">SHSM-M6</strain>
    </source>
</reference>
<dbReference type="InterPro" id="IPR007138">
    <property type="entry name" value="ABM_dom"/>
</dbReference>
<evidence type="ECO:0000313" key="2">
    <source>
        <dbReference type="EMBL" id="NMH64334.1"/>
    </source>
</evidence>
<keyword evidence="3" id="KW-1185">Reference proteome</keyword>
<dbReference type="Pfam" id="PF03992">
    <property type="entry name" value="ABM"/>
    <property type="match status" value="1"/>
</dbReference>
<dbReference type="PANTHER" id="PTHR37811">
    <property type="entry name" value="BLL5343 PROTEIN"/>
    <property type="match status" value="1"/>
</dbReference>
<gene>
    <name evidence="2" type="ORF">HC757_04020</name>
</gene>
<evidence type="ECO:0000313" key="3">
    <source>
        <dbReference type="Proteomes" id="UP000737113"/>
    </source>
</evidence>
<proteinExistence type="predicted"/>
<accession>A0A972FZC1</accession>
<sequence>MLAVIFEVTPKNATKEAYLALATELKATLVEMPGFISIERFQSLADPERLLSLSFWEDETAVRAWREQLCHRHAQTQGREHIFADYRLRVAEVVRDYGMFDRAQVPQSSPQSSPQSCPDSIC</sequence>
<keyword evidence="2" id="KW-0503">Monooxygenase</keyword>
<name>A0A972FZC1_9GAMM</name>
<feature type="domain" description="ABM" evidence="1">
    <location>
        <begin position="1"/>
        <end position="90"/>
    </location>
</feature>
<dbReference type="Gene3D" id="3.30.70.100">
    <property type="match status" value="1"/>
</dbReference>
<organism evidence="2 3">
    <name type="scientific">Shewanella salipaludis</name>
    <dbReference type="NCBI Taxonomy" id="2723052"/>
    <lineage>
        <taxon>Bacteria</taxon>
        <taxon>Pseudomonadati</taxon>
        <taxon>Pseudomonadota</taxon>
        <taxon>Gammaproteobacteria</taxon>
        <taxon>Alteromonadales</taxon>
        <taxon>Shewanellaceae</taxon>
        <taxon>Shewanella</taxon>
    </lineage>
</organism>
<dbReference type="GO" id="GO:0004497">
    <property type="term" value="F:monooxygenase activity"/>
    <property type="evidence" value="ECO:0007669"/>
    <property type="project" value="UniProtKB-KW"/>
</dbReference>
<evidence type="ECO:0000259" key="1">
    <source>
        <dbReference type="PROSITE" id="PS51725"/>
    </source>
</evidence>
<protein>
    <submittedName>
        <fullName evidence="2">Antibiotic biosynthesis monooxygenase</fullName>
    </submittedName>
</protein>
<dbReference type="PANTHER" id="PTHR37811:SF2">
    <property type="entry name" value="ABM DOMAIN-CONTAINING PROTEIN"/>
    <property type="match status" value="1"/>
</dbReference>
<dbReference type="InterPro" id="IPR052936">
    <property type="entry name" value="Jasmonate_Hydroxylase-like"/>
</dbReference>
<dbReference type="RefSeq" id="WP_169563019.1">
    <property type="nucleotide sequence ID" value="NZ_JAAXYH010000002.1"/>
</dbReference>
<dbReference type="PROSITE" id="PS51725">
    <property type="entry name" value="ABM"/>
    <property type="match status" value="1"/>
</dbReference>
<dbReference type="AlphaFoldDB" id="A0A972FZC1"/>